<evidence type="ECO:0000256" key="1">
    <source>
        <dbReference type="SAM" id="MobiDB-lite"/>
    </source>
</evidence>
<evidence type="ECO:0000313" key="3">
    <source>
        <dbReference type="EMBL" id="KUN83349.1"/>
    </source>
</evidence>
<feature type="signal peptide" evidence="2">
    <location>
        <begin position="1"/>
        <end position="24"/>
    </location>
</feature>
<evidence type="ECO:0000313" key="4">
    <source>
        <dbReference type="Proteomes" id="UP000053024"/>
    </source>
</evidence>
<name>A0A101T049_9ACTN</name>
<dbReference type="RefSeq" id="WP_061923381.1">
    <property type="nucleotide sequence ID" value="NZ_JBEYBH010000038.1"/>
</dbReference>
<gene>
    <name evidence="3" type="ORF">AQJ66_19120</name>
</gene>
<dbReference type="OrthoDB" id="4241902at2"/>
<comment type="caution">
    <text evidence="3">The sequence shown here is derived from an EMBL/GenBank/DDBJ whole genome shotgun (WGS) entry which is preliminary data.</text>
</comment>
<feature type="compositionally biased region" description="Polar residues" evidence="1">
    <location>
        <begin position="79"/>
        <end position="88"/>
    </location>
</feature>
<dbReference type="AlphaFoldDB" id="A0A101T049"/>
<feature type="region of interest" description="Disordered" evidence="1">
    <location>
        <begin position="71"/>
        <end position="121"/>
    </location>
</feature>
<dbReference type="STRING" id="285568.AQJ66_19120"/>
<organism evidence="3 4">
    <name type="scientific">Streptomyces bungoensis</name>
    <dbReference type="NCBI Taxonomy" id="285568"/>
    <lineage>
        <taxon>Bacteria</taxon>
        <taxon>Bacillati</taxon>
        <taxon>Actinomycetota</taxon>
        <taxon>Actinomycetes</taxon>
        <taxon>Kitasatosporales</taxon>
        <taxon>Streptomycetaceae</taxon>
        <taxon>Streptomyces</taxon>
    </lineage>
</organism>
<protein>
    <recommendedName>
        <fullName evidence="5">Intersectin-EH binding protein Ibp1</fullName>
    </recommendedName>
</protein>
<evidence type="ECO:0000256" key="2">
    <source>
        <dbReference type="SAM" id="SignalP"/>
    </source>
</evidence>
<sequence length="121" mass="11932">MVSRKKMAVVSGLLGGLVATCAGAAQAHAAAGPGTCTRDLLGNVTCVQRITGEMPPGDGFTAPRVQTCLPTEPLTLPTSPMSNGTTQIGPKVTCAGPAPVLGTADEGDKGDGSSGLARLLS</sequence>
<keyword evidence="4" id="KW-1185">Reference proteome</keyword>
<accession>A0A101T049</accession>
<dbReference type="Proteomes" id="UP000053024">
    <property type="component" value="Unassembled WGS sequence"/>
</dbReference>
<keyword evidence="2" id="KW-0732">Signal</keyword>
<dbReference type="EMBL" id="LMWX01000030">
    <property type="protein sequence ID" value="KUN83349.1"/>
    <property type="molecule type" value="Genomic_DNA"/>
</dbReference>
<evidence type="ECO:0008006" key="5">
    <source>
        <dbReference type="Google" id="ProtNLM"/>
    </source>
</evidence>
<reference evidence="3 4" key="1">
    <citation type="submission" date="2015-10" db="EMBL/GenBank/DDBJ databases">
        <title>Draft genome sequence of Streptomyces bungoensis DSM 41781, type strain for the species Streptomyces bungoensis.</title>
        <authorList>
            <person name="Ruckert C."/>
            <person name="Winkler A."/>
            <person name="Kalinowski J."/>
            <person name="Kampfer P."/>
            <person name="Glaeser S."/>
        </authorList>
    </citation>
    <scope>NUCLEOTIDE SEQUENCE [LARGE SCALE GENOMIC DNA]</scope>
    <source>
        <strain evidence="3 4">DSM 41781</strain>
    </source>
</reference>
<proteinExistence type="predicted"/>
<feature type="chain" id="PRO_5007106741" description="Intersectin-EH binding protein Ibp1" evidence="2">
    <location>
        <begin position="25"/>
        <end position="121"/>
    </location>
</feature>